<gene>
    <name evidence="2" type="ORF">MANES_15G125400</name>
</gene>
<keyword evidence="1" id="KW-0472">Membrane</keyword>
<keyword evidence="1" id="KW-0812">Transmembrane</keyword>
<evidence type="ECO:0000313" key="2">
    <source>
        <dbReference type="EMBL" id="OAY29198.1"/>
    </source>
</evidence>
<organism evidence="2">
    <name type="scientific">Manihot esculenta</name>
    <name type="common">Cassava</name>
    <name type="synonym">Jatropha manihot</name>
    <dbReference type="NCBI Taxonomy" id="3983"/>
    <lineage>
        <taxon>Eukaryota</taxon>
        <taxon>Viridiplantae</taxon>
        <taxon>Streptophyta</taxon>
        <taxon>Embryophyta</taxon>
        <taxon>Tracheophyta</taxon>
        <taxon>Spermatophyta</taxon>
        <taxon>Magnoliopsida</taxon>
        <taxon>eudicotyledons</taxon>
        <taxon>Gunneridae</taxon>
        <taxon>Pentapetalae</taxon>
        <taxon>rosids</taxon>
        <taxon>fabids</taxon>
        <taxon>Malpighiales</taxon>
        <taxon>Euphorbiaceae</taxon>
        <taxon>Crotonoideae</taxon>
        <taxon>Manihoteae</taxon>
        <taxon>Manihot</taxon>
    </lineage>
</organism>
<accession>A0A2C9UFK9</accession>
<evidence type="ECO:0000256" key="1">
    <source>
        <dbReference type="SAM" id="Phobius"/>
    </source>
</evidence>
<reference evidence="2" key="1">
    <citation type="submission" date="2016-02" db="EMBL/GenBank/DDBJ databases">
        <title>WGS assembly of Manihot esculenta.</title>
        <authorList>
            <person name="Bredeson J.V."/>
            <person name="Prochnik S.E."/>
            <person name="Lyons J.B."/>
            <person name="Schmutz J."/>
            <person name="Grimwood J."/>
            <person name="Vrebalov J."/>
            <person name="Bart R.S."/>
            <person name="Amuge T."/>
            <person name="Ferguson M.E."/>
            <person name="Green R."/>
            <person name="Putnam N."/>
            <person name="Stites J."/>
            <person name="Rounsley S."/>
            <person name="Rokhsar D.S."/>
        </authorList>
    </citation>
    <scope>NUCLEOTIDE SEQUENCE [LARGE SCALE GENOMIC DNA]</scope>
    <source>
        <tissue evidence="2">Leaf</tissue>
    </source>
</reference>
<protein>
    <submittedName>
        <fullName evidence="2">Uncharacterized protein</fullName>
    </submittedName>
</protein>
<dbReference type="AlphaFoldDB" id="A0A2C9UFK9"/>
<proteinExistence type="predicted"/>
<dbReference type="EMBL" id="CM004401">
    <property type="protein sequence ID" value="OAY29198.1"/>
    <property type="molecule type" value="Genomic_DNA"/>
</dbReference>
<keyword evidence="1" id="KW-1133">Transmembrane helix</keyword>
<name>A0A2C9UFK9_MANES</name>
<sequence length="53" mass="6331">MSCSFRDIWLIVNSISLDPSRFEFFFRFLIYIGTFLKILAHFSLHALLDFELV</sequence>
<feature type="transmembrane region" description="Helical" evidence="1">
    <location>
        <begin position="24"/>
        <end position="48"/>
    </location>
</feature>